<gene>
    <name evidence="1" type="ORF">ERS013200_03898</name>
</gene>
<evidence type="ECO:0000313" key="2">
    <source>
        <dbReference type="Proteomes" id="UP000041770"/>
    </source>
</evidence>
<organism evidence="1 2">
    <name type="scientific">Vibrio cholerae</name>
    <dbReference type="NCBI Taxonomy" id="666"/>
    <lineage>
        <taxon>Bacteria</taxon>
        <taxon>Pseudomonadati</taxon>
        <taxon>Pseudomonadota</taxon>
        <taxon>Gammaproteobacteria</taxon>
        <taxon>Vibrionales</taxon>
        <taxon>Vibrionaceae</taxon>
        <taxon>Vibrio</taxon>
    </lineage>
</organism>
<sequence length="80" mass="9188">MRFERVATAITAQEHCLLVALTTGMGQVIIARFVVQALAIHIMTFGVTDPAFFRQHDGDRFTWHQITLGQRFGFFAFDQW</sequence>
<proteinExistence type="predicted"/>
<dbReference type="Proteomes" id="UP000041770">
    <property type="component" value="Unassembled WGS sequence"/>
</dbReference>
<accession>A0A655UQ48</accession>
<evidence type="ECO:0000313" key="1">
    <source>
        <dbReference type="EMBL" id="CSD32763.1"/>
    </source>
</evidence>
<name>A0A655UQ48_VIBCL</name>
<dbReference type="EMBL" id="CWQY01000050">
    <property type="protein sequence ID" value="CSD32763.1"/>
    <property type="molecule type" value="Genomic_DNA"/>
</dbReference>
<dbReference type="AlphaFoldDB" id="A0A655UQ48"/>
<protein>
    <submittedName>
        <fullName evidence="1">Uncharacterized protein</fullName>
    </submittedName>
</protein>
<reference evidence="1 2" key="1">
    <citation type="submission" date="2015-07" db="EMBL/GenBank/DDBJ databases">
        <authorList>
            <consortium name="Pathogen Informatics"/>
        </authorList>
    </citation>
    <scope>NUCLEOTIDE SEQUENCE [LARGE SCALE GENOMIC DNA]</scope>
    <source>
        <strain evidence="1 2">A316</strain>
    </source>
</reference>